<dbReference type="SUPFAM" id="SSF48498">
    <property type="entry name" value="Tetracyclin repressor-like, C-terminal domain"/>
    <property type="match status" value="1"/>
</dbReference>
<evidence type="ECO:0000256" key="2">
    <source>
        <dbReference type="ARBA" id="ARBA00023125"/>
    </source>
</evidence>
<evidence type="ECO:0000256" key="1">
    <source>
        <dbReference type="ARBA" id="ARBA00023015"/>
    </source>
</evidence>
<evidence type="ECO:0000313" key="7">
    <source>
        <dbReference type="Proteomes" id="UP001432075"/>
    </source>
</evidence>
<dbReference type="EMBL" id="CP108057">
    <property type="protein sequence ID" value="WUO50552.1"/>
    <property type="molecule type" value="Genomic_DNA"/>
</dbReference>
<evidence type="ECO:0000256" key="3">
    <source>
        <dbReference type="ARBA" id="ARBA00023163"/>
    </source>
</evidence>
<name>A0ABZ1RX28_9ACTN</name>
<evidence type="ECO:0000313" key="6">
    <source>
        <dbReference type="EMBL" id="WUO50552.1"/>
    </source>
</evidence>
<feature type="DNA-binding region" description="H-T-H motif" evidence="4">
    <location>
        <begin position="38"/>
        <end position="57"/>
    </location>
</feature>
<keyword evidence="3" id="KW-0804">Transcription</keyword>
<dbReference type="InterPro" id="IPR011075">
    <property type="entry name" value="TetR_C"/>
</dbReference>
<dbReference type="PANTHER" id="PTHR30055">
    <property type="entry name" value="HTH-TYPE TRANSCRIPTIONAL REGULATOR RUTR"/>
    <property type="match status" value="1"/>
</dbReference>
<gene>
    <name evidence="6" type="ORF">OHU17_34535</name>
</gene>
<keyword evidence="7" id="KW-1185">Reference proteome</keyword>
<dbReference type="Gene3D" id="1.10.357.10">
    <property type="entry name" value="Tetracycline Repressor, domain 2"/>
    <property type="match status" value="1"/>
</dbReference>
<dbReference type="Proteomes" id="UP001432075">
    <property type="component" value="Chromosome"/>
</dbReference>
<proteinExistence type="predicted"/>
<accession>A0ABZ1RX28</accession>
<dbReference type="SUPFAM" id="SSF46689">
    <property type="entry name" value="Homeodomain-like"/>
    <property type="match status" value="1"/>
</dbReference>
<keyword evidence="2 4" id="KW-0238">DNA-binding</keyword>
<protein>
    <submittedName>
        <fullName evidence="6">TetR/AcrR family transcriptional regulator C-terminal ligand-binding domain-containing protein</fullName>
    </submittedName>
</protein>
<dbReference type="InterPro" id="IPR009057">
    <property type="entry name" value="Homeodomain-like_sf"/>
</dbReference>
<dbReference type="InterPro" id="IPR036271">
    <property type="entry name" value="Tet_transcr_reg_TetR-rel_C_sf"/>
</dbReference>
<dbReference type="InterPro" id="IPR001647">
    <property type="entry name" value="HTH_TetR"/>
</dbReference>
<dbReference type="Pfam" id="PF16859">
    <property type="entry name" value="TetR_C_11"/>
    <property type="match status" value="1"/>
</dbReference>
<evidence type="ECO:0000259" key="5">
    <source>
        <dbReference type="PROSITE" id="PS50977"/>
    </source>
</evidence>
<reference evidence="6" key="1">
    <citation type="submission" date="2022-10" db="EMBL/GenBank/DDBJ databases">
        <title>The complete genomes of actinobacterial strains from the NBC collection.</title>
        <authorList>
            <person name="Joergensen T.S."/>
            <person name="Alvarez Arevalo M."/>
            <person name="Sterndorff E.B."/>
            <person name="Faurdal D."/>
            <person name="Vuksanovic O."/>
            <person name="Mourched A.-S."/>
            <person name="Charusanti P."/>
            <person name="Shaw S."/>
            <person name="Blin K."/>
            <person name="Weber T."/>
        </authorList>
    </citation>
    <scope>NUCLEOTIDE SEQUENCE</scope>
    <source>
        <strain evidence="6">NBC_00283</strain>
    </source>
</reference>
<dbReference type="Gene3D" id="1.10.10.60">
    <property type="entry name" value="Homeodomain-like"/>
    <property type="match status" value="1"/>
</dbReference>
<evidence type="ECO:0000256" key="4">
    <source>
        <dbReference type="PROSITE-ProRule" id="PRU00335"/>
    </source>
</evidence>
<feature type="domain" description="HTH tetR-type" evidence="5">
    <location>
        <begin position="15"/>
        <end position="75"/>
    </location>
</feature>
<dbReference type="RefSeq" id="WP_079195997.1">
    <property type="nucleotide sequence ID" value="NZ_BMVE01000015.1"/>
</dbReference>
<dbReference type="PROSITE" id="PS50977">
    <property type="entry name" value="HTH_TETR_2"/>
    <property type="match status" value="1"/>
</dbReference>
<sequence>MTQKQPAPRIRRSPEQVRAAVHQAVVDLLSEPDGEDLNIPAIAQRAGVNHTSVYRRWGTLDTLLADTVTTRLERDSPLNDTGSLRGDLTAWAEASVASLRTPEGRALVRAVVLSIPSSAQPPAERARQFQRRMRSIEQIRERATARGEDPPPLEQILDQLVAPFYIRTIFGIGLPDTGYPQLLVDRLLGSAGEPPSATASA</sequence>
<dbReference type="PANTHER" id="PTHR30055:SF148">
    <property type="entry name" value="TETR-FAMILY TRANSCRIPTIONAL REGULATOR"/>
    <property type="match status" value="1"/>
</dbReference>
<organism evidence="6 7">
    <name type="scientific">Streptomyces goshikiensis</name>
    <dbReference type="NCBI Taxonomy" id="1942"/>
    <lineage>
        <taxon>Bacteria</taxon>
        <taxon>Bacillati</taxon>
        <taxon>Actinomycetota</taxon>
        <taxon>Actinomycetes</taxon>
        <taxon>Kitasatosporales</taxon>
        <taxon>Streptomycetaceae</taxon>
        <taxon>Streptomyces</taxon>
    </lineage>
</organism>
<keyword evidence="1" id="KW-0805">Transcription regulation</keyword>
<dbReference type="InterPro" id="IPR050109">
    <property type="entry name" value="HTH-type_TetR-like_transc_reg"/>
</dbReference>